<evidence type="ECO:0000256" key="6">
    <source>
        <dbReference type="ARBA" id="ARBA00023002"/>
    </source>
</evidence>
<evidence type="ECO:0000256" key="7">
    <source>
        <dbReference type="RuleBase" id="RU362125"/>
    </source>
</evidence>
<dbReference type="PANTHER" id="PTHR48083">
    <property type="entry name" value="MEDIUM-CHAIN SPECIFIC ACYL-COA DEHYDROGENASE, MITOCHONDRIAL-RELATED"/>
    <property type="match status" value="1"/>
</dbReference>
<dbReference type="Pfam" id="PF02771">
    <property type="entry name" value="Acyl-CoA_dh_N"/>
    <property type="match status" value="1"/>
</dbReference>
<dbReference type="OrthoDB" id="3176804at2"/>
<dbReference type="GO" id="GO:0050660">
    <property type="term" value="F:flavin adenine dinucleotide binding"/>
    <property type="evidence" value="ECO:0007669"/>
    <property type="project" value="InterPro"/>
</dbReference>
<dbReference type="InterPro" id="IPR006091">
    <property type="entry name" value="Acyl-CoA_Oxase/DH_mid-dom"/>
</dbReference>
<dbReference type="GO" id="GO:0003995">
    <property type="term" value="F:acyl-CoA dehydrogenase activity"/>
    <property type="evidence" value="ECO:0007669"/>
    <property type="project" value="TreeGrafter"/>
</dbReference>
<dbReference type="SUPFAM" id="SSF56645">
    <property type="entry name" value="Acyl-CoA dehydrogenase NM domain-like"/>
    <property type="match status" value="1"/>
</dbReference>
<evidence type="ECO:0000256" key="5">
    <source>
        <dbReference type="ARBA" id="ARBA00022827"/>
    </source>
</evidence>
<dbReference type="AlphaFoldDB" id="A0A1H6URR6"/>
<dbReference type="PANTHER" id="PTHR48083:SF13">
    <property type="entry name" value="ACYL-COA DEHYDROGENASE FAMILY MEMBER 11"/>
    <property type="match status" value="1"/>
</dbReference>
<dbReference type="InterPro" id="IPR009100">
    <property type="entry name" value="AcylCoA_DH/oxidase_NM_dom_sf"/>
</dbReference>
<reference evidence="12" key="1">
    <citation type="submission" date="2016-10" db="EMBL/GenBank/DDBJ databases">
        <authorList>
            <person name="Varghese N."/>
            <person name="Submissions S."/>
        </authorList>
    </citation>
    <scope>NUCLEOTIDE SEQUENCE [LARGE SCALE GENOMIC DNA]</scope>
    <source>
        <strain evidence="12">CGMCC 4.7038</strain>
    </source>
</reference>
<dbReference type="Gene3D" id="1.20.140.10">
    <property type="entry name" value="Butyryl-CoA Dehydrogenase, subunit A, domain 3"/>
    <property type="match status" value="1"/>
</dbReference>
<evidence type="ECO:0000259" key="8">
    <source>
        <dbReference type="Pfam" id="PF00441"/>
    </source>
</evidence>
<keyword evidence="4 7" id="KW-0285">Flavoprotein</keyword>
<accession>A0A1H6URR6</accession>
<dbReference type="EMBL" id="FNYV01000002">
    <property type="protein sequence ID" value="SEI92417.1"/>
    <property type="molecule type" value="Genomic_DNA"/>
</dbReference>
<gene>
    <name evidence="11" type="ORF">SAMN05443287_102276</name>
</gene>
<keyword evidence="12" id="KW-1185">Reference proteome</keyword>
<evidence type="ECO:0000259" key="10">
    <source>
        <dbReference type="Pfam" id="PF02771"/>
    </source>
</evidence>
<sequence length="411" mass="45784">MDFRYDETTERLRERLRGFMAECVYPAEPVFSAQAREPDEPWTVPPVVAELQSEARRRGLWNLFLPGEHGAGLTNLQYAPLAEITGHCPWLAPVALNCAAPDTGNMELLAQFGSAVQRERWLEPLLEARIRSAFAMTEPAVASSDATNIATRVERVGDDYVINGRKWFVTGAMDPRCAIFIVMGRTDPSAPRHQQHSQVLVPRDTPGVTVRRGMTSFGYDDSDHGGHAEIDFVDVRVPVENLVGTEGSGFAISQARLGPGRVHHCMRLLGMAERALELMCRRVGERHAFGGPLAEQGVVRDWIAQARVRLEQARLLVLKTAWLMDTVGNRHAHTEIQAIKIAVPETVEWIIDRAVQAHGAAGVSQDTPLARLWSRARAVRIADGPDEVHRQSLARRELRRYRVETPSPARV</sequence>
<dbReference type="Gene3D" id="1.10.540.10">
    <property type="entry name" value="Acyl-CoA dehydrogenase/oxidase, N-terminal domain"/>
    <property type="match status" value="1"/>
</dbReference>
<dbReference type="InterPro" id="IPR050741">
    <property type="entry name" value="Acyl-CoA_dehydrogenase"/>
</dbReference>
<dbReference type="GO" id="GO:0033539">
    <property type="term" value="P:fatty acid beta-oxidation using acyl-CoA dehydrogenase"/>
    <property type="evidence" value="ECO:0007669"/>
    <property type="project" value="TreeGrafter"/>
</dbReference>
<evidence type="ECO:0000256" key="2">
    <source>
        <dbReference type="ARBA" id="ARBA00009347"/>
    </source>
</evidence>
<feature type="domain" description="Acyl-CoA dehydrogenase/oxidase C-terminal" evidence="8">
    <location>
        <begin position="247"/>
        <end position="396"/>
    </location>
</feature>
<dbReference type="Pfam" id="PF00441">
    <property type="entry name" value="Acyl-CoA_dh_1"/>
    <property type="match status" value="1"/>
</dbReference>
<evidence type="ECO:0000256" key="1">
    <source>
        <dbReference type="ARBA" id="ARBA00001974"/>
    </source>
</evidence>
<dbReference type="InterPro" id="IPR037069">
    <property type="entry name" value="AcylCoA_DH/ox_N_sf"/>
</dbReference>
<dbReference type="InterPro" id="IPR009075">
    <property type="entry name" value="AcylCo_DH/oxidase_C"/>
</dbReference>
<keyword evidence="6 7" id="KW-0560">Oxidoreductase</keyword>
<organism evidence="11 12">
    <name type="scientific">Micromonospora phaseoli</name>
    <dbReference type="NCBI Taxonomy" id="1144548"/>
    <lineage>
        <taxon>Bacteria</taxon>
        <taxon>Bacillati</taxon>
        <taxon>Actinomycetota</taxon>
        <taxon>Actinomycetes</taxon>
        <taxon>Micromonosporales</taxon>
        <taxon>Micromonosporaceae</taxon>
        <taxon>Micromonospora</taxon>
    </lineage>
</organism>
<protein>
    <submittedName>
        <fullName evidence="11">Acyl-CoA dehydrogenase</fullName>
    </submittedName>
</protein>
<evidence type="ECO:0000313" key="11">
    <source>
        <dbReference type="EMBL" id="SEI92417.1"/>
    </source>
</evidence>
<dbReference type="InterPro" id="IPR036250">
    <property type="entry name" value="AcylCo_DH-like_C"/>
</dbReference>
<dbReference type="RefSeq" id="WP_092376284.1">
    <property type="nucleotide sequence ID" value="NZ_BOPI01000003.1"/>
</dbReference>
<dbReference type="STRING" id="1144548.SAMN05443287_102276"/>
<dbReference type="PIRSF" id="PIRSF016578">
    <property type="entry name" value="HsaA"/>
    <property type="match status" value="1"/>
</dbReference>
<dbReference type="InterPro" id="IPR013786">
    <property type="entry name" value="AcylCoA_DH/ox_N"/>
</dbReference>
<feature type="domain" description="Acyl-CoA oxidase/dehydrogenase middle" evidence="9">
    <location>
        <begin position="133"/>
        <end position="225"/>
    </location>
</feature>
<evidence type="ECO:0000313" key="12">
    <source>
        <dbReference type="Proteomes" id="UP000198707"/>
    </source>
</evidence>
<proteinExistence type="inferred from homology"/>
<dbReference type="FunFam" id="2.40.110.10:FF:000002">
    <property type="entry name" value="Acyl-CoA dehydrogenase fadE12"/>
    <property type="match status" value="1"/>
</dbReference>
<comment type="similarity">
    <text evidence="2 7">Belongs to the acyl-CoA dehydrogenase family.</text>
</comment>
<feature type="domain" description="Acyl-CoA dehydrogenase/oxidase N-terminal" evidence="10">
    <location>
        <begin position="7"/>
        <end position="127"/>
    </location>
</feature>
<comment type="subunit">
    <text evidence="3">Homodimer.</text>
</comment>
<dbReference type="Proteomes" id="UP000198707">
    <property type="component" value="Unassembled WGS sequence"/>
</dbReference>
<dbReference type="SUPFAM" id="SSF47203">
    <property type="entry name" value="Acyl-CoA dehydrogenase C-terminal domain-like"/>
    <property type="match status" value="1"/>
</dbReference>
<dbReference type="InterPro" id="IPR046373">
    <property type="entry name" value="Acyl-CoA_Oxase/DH_mid-dom_sf"/>
</dbReference>
<keyword evidence="5 7" id="KW-0274">FAD</keyword>
<evidence type="ECO:0000259" key="9">
    <source>
        <dbReference type="Pfam" id="PF02770"/>
    </source>
</evidence>
<dbReference type="Pfam" id="PF02770">
    <property type="entry name" value="Acyl-CoA_dh_M"/>
    <property type="match status" value="1"/>
</dbReference>
<name>A0A1H6URR6_9ACTN</name>
<comment type="cofactor">
    <cofactor evidence="1 7">
        <name>FAD</name>
        <dbReference type="ChEBI" id="CHEBI:57692"/>
    </cofactor>
</comment>
<dbReference type="GO" id="GO:0005737">
    <property type="term" value="C:cytoplasm"/>
    <property type="evidence" value="ECO:0007669"/>
    <property type="project" value="TreeGrafter"/>
</dbReference>
<evidence type="ECO:0000256" key="3">
    <source>
        <dbReference type="ARBA" id="ARBA00011738"/>
    </source>
</evidence>
<dbReference type="Gene3D" id="2.40.110.10">
    <property type="entry name" value="Butyryl-CoA Dehydrogenase, subunit A, domain 2"/>
    <property type="match status" value="1"/>
</dbReference>
<evidence type="ECO:0000256" key="4">
    <source>
        <dbReference type="ARBA" id="ARBA00022630"/>
    </source>
</evidence>